<dbReference type="InterPro" id="IPR015421">
    <property type="entry name" value="PyrdxlP-dep_Trfase_major"/>
</dbReference>
<name>A0ABV9NKJ9_9GAMM</name>
<evidence type="ECO:0000256" key="10">
    <source>
        <dbReference type="ARBA" id="ARBA00047481"/>
    </source>
</evidence>
<dbReference type="InterPro" id="IPR015424">
    <property type="entry name" value="PyrdxlP-dep_Trfase"/>
</dbReference>
<dbReference type="GO" id="GO:0004400">
    <property type="term" value="F:histidinol-phosphate transaminase activity"/>
    <property type="evidence" value="ECO:0007669"/>
    <property type="project" value="UniProtKB-EC"/>
</dbReference>
<keyword evidence="7 11" id="KW-0808">Transferase</keyword>
<accession>A0ABV9NKJ9</accession>
<evidence type="ECO:0000256" key="7">
    <source>
        <dbReference type="ARBA" id="ARBA00022679"/>
    </source>
</evidence>
<evidence type="ECO:0000256" key="3">
    <source>
        <dbReference type="ARBA" id="ARBA00007970"/>
    </source>
</evidence>
<dbReference type="Gene3D" id="3.90.1150.10">
    <property type="entry name" value="Aspartate Aminotransferase, domain 1"/>
    <property type="match status" value="1"/>
</dbReference>
<dbReference type="InterPro" id="IPR005861">
    <property type="entry name" value="HisP_aminotrans"/>
</dbReference>
<comment type="cofactor">
    <cofactor evidence="1 11">
        <name>pyridoxal 5'-phosphate</name>
        <dbReference type="ChEBI" id="CHEBI:597326"/>
    </cofactor>
</comment>
<gene>
    <name evidence="11 13" type="primary">hisC</name>
    <name evidence="13" type="ORF">ACFO3Q_11745</name>
</gene>
<evidence type="ECO:0000256" key="8">
    <source>
        <dbReference type="ARBA" id="ARBA00022898"/>
    </source>
</evidence>
<evidence type="ECO:0000256" key="5">
    <source>
        <dbReference type="ARBA" id="ARBA00022576"/>
    </source>
</evidence>
<keyword evidence="6 11" id="KW-0028">Amino-acid biosynthesis</keyword>
<comment type="pathway">
    <text evidence="2 11">Amino-acid biosynthesis; L-histidine biosynthesis; L-histidine from 5-phospho-alpha-D-ribose 1-diphosphate: step 7/9.</text>
</comment>
<evidence type="ECO:0000256" key="9">
    <source>
        <dbReference type="ARBA" id="ARBA00023102"/>
    </source>
</evidence>
<proteinExistence type="inferred from homology"/>
<evidence type="ECO:0000256" key="6">
    <source>
        <dbReference type="ARBA" id="ARBA00022605"/>
    </source>
</evidence>
<dbReference type="RefSeq" id="WP_377004914.1">
    <property type="nucleotide sequence ID" value="NZ_JBHSGG010000033.1"/>
</dbReference>
<comment type="caution">
    <text evidence="13">The sequence shown here is derived from an EMBL/GenBank/DDBJ whole genome shotgun (WGS) entry which is preliminary data.</text>
</comment>
<dbReference type="SUPFAM" id="SSF53383">
    <property type="entry name" value="PLP-dependent transferases"/>
    <property type="match status" value="1"/>
</dbReference>
<dbReference type="EMBL" id="JBHSGG010000033">
    <property type="protein sequence ID" value="MFC4728842.1"/>
    <property type="molecule type" value="Genomic_DNA"/>
</dbReference>
<keyword evidence="9 11" id="KW-0368">Histidine biosynthesis</keyword>
<keyword evidence="8 11" id="KW-0663">Pyridoxal phosphate</keyword>
<dbReference type="EC" id="2.6.1.9" evidence="11"/>
<dbReference type="HAMAP" id="MF_01023">
    <property type="entry name" value="HisC_aminotrans_2"/>
    <property type="match status" value="1"/>
</dbReference>
<evidence type="ECO:0000313" key="14">
    <source>
        <dbReference type="Proteomes" id="UP001595892"/>
    </source>
</evidence>
<protein>
    <recommendedName>
        <fullName evidence="11">Histidinol-phosphate aminotransferase</fullName>
        <ecNumber evidence="11">2.6.1.9</ecNumber>
    </recommendedName>
    <alternativeName>
        <fullName evidence="11">Imidazole acetol-phosphate transaminase</fullName>
    </alternativeName>
</protein>
<dbReference type="PANTHER" id="PTHR42885">
    <property type="entry name" value="HISTIDINOL-PHOSPHATE AMINOTRANSFERASE-RELATED"/>
    <property type="match status" value="1"/>
</dbReference>
<dbReference type="InterPro" id="IPR015422">
    <property type="entry name" value="PyrdxlP-dep_Trfase_small"/>
</dbReference>
<feature type="domain" description="Aminotransferase class I/classII large" evidence="12">
    <location>
        <begin position="51"/>
        <end position="361"/>
    </location>
</feature>
<evidence type="ECO:0000313" key="13">
    <source>
        <dbReference type="EMBL" id="MFC4728842.1"/>
    </source>
</evidence>
<feature type="modified residue" description="N6-(pyridoxal phosphate)lysine" evidence="11">
    <location>
        <position position="224"/>
    </location>
</feature>
<dbReference type="Gene3D" id="3.40.640.10">
    <property type="entry name" value="Type I PLP-dependent aspartate aminotransferase-like (Major domain)"/>
    <property type="match status" value="1"/>
</dbReference>
<sequence length="368" mass="38408">MSGVLDLVRPDLRDFGGYVSARREGGRGRVWLNANESPWRSDVDMDVGRDAAPVGLNRYPEPQPPALIERLAAFYGVGRERLAATRGSDEGIDLLVRALCRAGEDAVLVAPPTFGMYAVAARVQNAPLRTVPLVREGLHWRVDAEAVVAAARHEGARLVFLCSPGNPTGETVPLATVARIAGALGGQAVVAVDEAYGEYAPPERSALALLDAHPNLVVLRTLSKAHALAGARVGVVLGDPALVRVLRNISAPYPLPAPSVALALQALDTLPLASTRSRVAQVVHERARLAAALAAMPEVVAVHPSDANFLLVRFADADAALAALARAGVVVRDMRHLPDLGDALRISIGAPAENDAVIAALAPAAGAA</sequence>
<dbReference type="NCBIfam" id="TIGR01141">
    <property type="entry name" value="hisC"/>
    <property type="match status" value="1"/>
</dbReference>
<dbReference type="InterPro" id="IPR004839">
    <property type="entry name" value="Aminotransferase_I/II_large"/>
</dbReference>
<comment type="subunit">
    <text evidence="4 11">Homodimer.</text>
</comment>
<organism evidence="13 14">
    <name type="scientific">Coralloluteibacterium thermophilum</name>
    <dbReference type="NCBI Taxonomy" id="2707049"/>
    <lineage>
        <taxon>Bacteria</taxon>
        <taxon>Pseudomonadati</taxon>
        <taxon>Pseudomonadota</taxon>
        <taxon>Gammaproteobacteria</taxon>
        <taxon>Lysobacterales</taxon>
        <taxon>Lysobacteraceae</taxon>
        <taxon>Coralloluteibacterium</taxon>
    </lineage>
</organism>
<evidence type="ECO:0000256" key="4">
    <source>
        <dbReference type="ARBA" id="ARBA00011738"/>
    </source>
</evidence>
<keyword evidence="5 11" id="KW-0032">Aminotransferase</keyword>
<comment type="catalytic activity">
    <reaction evidence="10 11">
        <text>L-histidinol phosphate + 2-oxoglutarate = 3-(imidazol-4-yl)-2-oxopropyl phosphate + L-glutamate</text>
        <dbReference type="Rhea" id="RHEA:23744"/>
        <dbReference type="ChEBI" id="CHEBI:16810"/>
        <dbReference type="ChEBI" id="CHEBI:29985"/>
        <dbReference type="ChEBI" id="CHEBI:57766"/>
        <dbReference type="ChEBI" id="CHEBI:57980"/>
        <dbReference type="EC" id="2.6.1.9"/>
    </reaction>
</comment>
<evidence type="ECO:0000256" key="2">
    <source>
        <dbReference type="ARBA" id="ARBA00005011"/>
    </source>
</evidence>
<dbReference type="CDD" id="cd00609">
    <property type="entry name" value="AAT_like"/>
    <property type="match status" value="1"/>
</dbReference>
<evidence type="ECO:0000259" key="12">
    <source>
        <dbReference type="Pfam" id="PF00155"/>
    </source>
</evidence>
<reference evidence="14" key="1">
    <citation type="journal article" date="2019" name="Int. J. Syst. Evol. Microbiol.">
        <title>The Global Catalogue of Microorganisms (GCM) 10K type strain sequencing project: providing services to taxonomists for standard genome sequencing and annotation.</title>
        <authorList>
            <consortium name="The Broad Institute Genomics Platform"/>
            <consortium name="The Broad Institute Genome Sequencing Center for Infectious Disease"/>
            <person name="Wu L."/>
            <person name="Ma J."/>
        </authorList>
    </citation>
    <scope>NUCLEOTIDE SEQUENCE [LARGE SCALE GENOMIC DNA]</scope>
    <source>
        <strain evidence="14">CGMCC 1.13574</strain>
    </source>
</reference>
<comment type="similarity">
    <text evidence="3 11">Belongs to the class-II pyridoxal-phosphate-dependent aminotransferase family. Histidinol-phosphate aminotransferase subfamily.</text>
</comment>
<evidence type="ECO:0000256" key="11">
    <source>
        <dbReference type="HAMAP-Rule" id="MF_01023"/>
    </source>
</evidence>
<dbReference type="PANTHER" id="PTHR42885:SF2">
    <property type="entry name" value="HISTIDINOL-PHOSPHATE AMINOTRANSFERASE"/>
    <property type="match status" value="1"/>
</dbReference>
<evidence type="ECO:0000256" key="1">
    <source>
        <dbReference type="ARBA" id="ARBA00001933"/>
    </source>
</evidence>
<dbReference type="Pfam" id="PF00155">
    <property type="entry name" value="Aminotran_1_2"/>
    <property type="match status" value="1"/>
</dbReference>
<keyword evidence="14" id="KW-1185">Reference proteome</keyword>
<dbReference type="Proteomes" id="UP001595892">
    <property type="component" value="Unassembled WGS sequence"/>
</dbReference>